<sequence>MSEVLVRPPSGAQRARPVLWIAVAVLGLEVGAGLVAVSVLSYRAVTIAGFSQSPGSDALSRTAVIVVLLALVSAAGAMAAAILRHRIRGGPPSRLLVGAAAAVLVAHVLVALGCLVRAEWATATAVAVAGVTLGGAWAHCLRHRR</sequence>
<dbReference type="EMBL" id="JACZDF010000003">
    <property type="protein sequence ID" value="MBD9699275.1"/>
    <property type="molecule type" value="Genomic_DNA"/>
</dbReference>
<dbReference type="SUPFAM" id="SSF103473">
    <property type="entry name" value="MFS general substrate transporter"/>
    <property type="match status" value="1"/>
</dbReference>
<proteinExistence type="predicted"/>
<dbReference type="RefSeq" id="WP_192279210.1">
    <property type="nucleotide sequence ID" value="NZ_JACZDF010000003.1"/>
</dbReference>
<comment type="caution">
    <text evidence="2">The sequence shown here is derived from an EMBL/GenBank/DDBJ whole genome shotgun (WGS) entry which is preliminary data.</text>
</comment>
<protein>
    <submittedName>
        <fullName evidence="2">Uncharacterized protein</fullName>
    </submittedName>
</protein>
<feature type="transmembrane region" description="Helical" evidence="1">
    <location>
        <begin position="18"/>
        <end position="42"/>
    </location>
</feature>
<gene>
    <name evidence="2" type="ORF">IGS67_07195</name>
</gene>
<keyword evidence="1" id="KW-0472">Membrane</keyword>
<evidence type="ECO:0000256" key="1">
    <source>
        <dbReference type="SAM" id="Phobius"/>
    </source>
</evidence>
<feature type="transmembrane region" description="Helical" evidence="1">
    <location>
        <begin position="95"/>
        <end position="118"/>
    </location>
</feature>
<reference evidence="2 3" key="1">
    <citation type="submission" date="2020-09" db="EMBL/GenBank/DDBJ databases">
        <title>Flavimobilis rhizosphaerae sp. nov., isolated from rhizosphere soil of Spartina alterniflora.</title>
        <authorList>
            <person name="Hanqin C."/>
        </authorList>
    </citation>
    <scope>NUCLEOTIDE SEQUENCE [LARGE SCALE GENOMIC DNA]</scope>
    <source>
        <strain evidence="2 3">GY 10621</strain>
    </source>
</reference>
<name>A0ABR9DQ75_9MICO</name>
<keyword evidence="1" id="KW-1133">Transmembrane helix</keyword>
<accession>A0ABR9DQ75</accession>
<feature type="transmembrane region" description="Helical" evidence="1">
    <location>
        <begin position="124"/>
        <end position="141"/>
    </location>
</feature>
<evidence type="ECO:0000313" key="3">
    <source>
        <dbReference type="Proteomes" id="UP000642107"/>
    </source>
</evidence>
<dbReference type="Proteomes" id="UP000642107">
    <property type="component" value="Unassembled WGS sequence"/>
</dbReference>
<keyword evidence="3" id="KW-1185">Reference proteome</keyword>
<keyword evidence="1" id="KW-0812">Transmembrane</keyword>
<feature type="transmembrane region" description="Helical" evidence="1">
    <location>
        <begin position="62"/>
        <end position="83"/>
    </location>
</feature>
<organism evidence="2 3">
    <name type="scientific">Flavimobilis rhizosphaerae</name>
    <dbReference type="NCBI Taxonomy" id="2775421"/>
    <lineage>
        <taxon>Bacteria</taxon>
        <taxon>Bacillati</taxon>
        <taxon>Actinomycetota</taxon>
        <taxon>Actinomycetes</taxon>
        <taxon>Micrococcales</taxon>
        <taxon>Jonesiaceae</taxon>
        <taxon>Flavimobilis</taxon>
    </lineage>
</organism>
<evidence type="ECO:0000313" key="2">
    <source>
        <dbReference type="EMBL" id="MBD9699275.1"/>
    </source>
</evidence>
<dbReference type="InterPro" id="IPR036259">
    <property type="entry name" value="MFS_trans_sf"/>
</dbReference>